<feature type="region of interest" description="Disordered" evidence="2">
    <location>
        <begin position="190"/>
        <end position="217"/>
    </location>
</feature>
<dbReference type="InterPro" id="IPR006196">
    <property type="entry name" value="RNA-binding_domain_S1_IF1"/>
</dbReference>
<dbReference type="SMART" id="SM00652">
    <property type="entry name" value="eIF1a"/>
    <property type="match status" value="1"/>
</dbReference>
<dbReference type="PANTHER" id="PTHR46336:SF33">
    <property type="entry name" value="BTB_POZ DOMAIN-CONTAINING PROTEIN POB1-LIKE"/>
    <property type="match status" value="1"/>
</dbReference>
<dbReference type="InterPro" id="IPR012340">
    <property type="entry name" value="NA-bd_OB-fold"/>
</dbReference>
<keyword evidence="1" id="KW-0396">Initiation factor</keyword>
<evidence type="ECO:0000259" key="3">
    <source>
        <dbReference type="PROSITE" id="PS50832"/>
    </source>
</evidence>
<organism evidence="4 5">
    <name type="scientific">Datura stramonium</name>
    <name type="common">Jimsonweed</name>
    <name type="synonym">Common thornapple</name>
    <dbReference type="NCBI Taxonomy" id="4076"/>
    <lineage>
        <taxon>Eukaryota</taxon>
        <taxon>Viridiplantae</taxon>
        <taxon>Streptophyta</taxon>
        <taxon>Embryophyta</taxon>
        <taxon>Tracheophyta</taxon>
        <taxon>Spermatophyta</taxon>
        <taxon>Magnoliopsida</taxon>
        <taxon>eudicotyledons</taxon>
        <taxon>Gunneridae</taxon>
        <taxon>Pentapetalae</taxon>
        <taxon>asterids</taxon>
        <taxon>lamiids</taxon>
        <taxon>Solanales</taxon>
        <taxon>Solanaceae</taxon>
        <taxon>Solanoideae</taxon>
        <taxon>Datureae</taxon>
        <taxon>Datura</taxon>
    </lineage>
</organism>
<gene>
    <name evidence="4" type="ORF">HAX54_043582</name>
</gene>
<dbReference type="PANTHER" id="PTHR46336">
    <property type="entry name" value="OS02G0260700 PROTEIN"/>
    <property type="match status" value="1"/>
</dbReference>
<dbReference type="PROSITE" id="PS50832">
    <property type="entry name" value="S1_IF1_TYPE"/>
    <property type="match status" value="1"/>
</dbReference>
<dbReference type="EMBL" id="JACEIK010000654">
    <property type="protein sequence ID" value="MCD7460451.1"/>
    <property type="molecule type" value="Genomic_DNA"/>
</dbReference>
<comment type="caution">
    <text evidence="4">The sequence shown here is derived from an EMBL/GenBank/DDBJ whole genome shotgun (WGS) entry which is preliminary data.</text>
</comment>
<evidence type="ECO:0000256" key="2">
    <source>
        <dbReference type="SAM" id="MobiDB-lite"/>
    </source>
</evidence>
<keyword evidence="1" id="KW-0648">Protein biosynthesis</keyword>
<proteinExistence type="predicted"/>
<sequence>MSCRKLRRFWHVMTLIMILHPSLCLRLYFIKLRLLIVSEPKLQKNRRPSTSRRFVERAYKYRPVKVVDFELPRQQCVVYLDLKREECANPSFRRVYSQAFHLGGQARTKPGEEYVSKYKGNYTSRGKAVGYRNLFAIPWTSFIARTVHILLMERLHLRAETYYQELIPVSMDTVVFASWGIHQRERKAKPIKQSCRKKMEREKKNRKRGKNEADDEKRELVFKEDGQEYAQVLRMLGNGRCEAMCIDGTKRLVTYDTIDDQHNQLNLYRKFYNQLLIKNVITVPISASECSSFVVGSSDDKADVILKKALDEARLLKAYGELAREY</sequence>
<dbReference type="SUPFAM" id="SSF50249">
    <property type="entry name" value="Nucleic acid-binding proteins"/>
    <property type="match status" value="1"/>
</dbReference>
<protein>
    <recommendedName>
        <fullName evidence="3">S1-like domain-containing protein</fullName>
    </recommendedName>
</protein>
<reference evidence="4 5" key="1">
    <citation type="journal article" date="2021" name="BMC Genomics">
        <title>Datura genome reveals duplications of psychoactive alkaloid biosynthetic genes and high mutation rate following tissue culture.</title>
        <authorList>
            <person name="Rajewski A."/>
            <person name="Carter-House D."/>
            <person name="Stajich J."/>
            <person name="Litt A."/>
        </authorList>
    </citation>
    <scope>NUCLEOTIDE SEQUENCE [LARGE SCALE GENOMIC DNA]</scope>
    <source>
        <strain evidence="4">AR-01</strain>
    </source>
</reference>
<evidence type="ECO:0000313" key="5">
    <source>
        <dbReference type="Proteomes" id="UP000823775"/>
    </source>
</evidence>
<dbReference type="InterPro" id="IPR001253">
    <property type="entry name" value="TIF_eIF-1A"/>
</dbReference>
<dbReference type="Proteomes" id="UP000823775">
    <property type="component" value="Unassembled WGS sequence"/>
</dbReference>
<dbReference type="InterPro" id="IPR045890">
    <property type="entry name" value="POB1-like"/>
</dbReference>
<accession>A0ABS8SNB8</accession>
<keyword evidence="5" id="KW-1185">Reference proteome</keyword>
<feature type="domain" description="S1-like" evidence="3">
    <location>
        <begin position="216"/>
        <end position="309"/>
    </location>
</feature>
<name>A0ABS8SNB8_DATST</name>
<dbReference type="Gene3D" id="2.40.50.140">
    <property type="entry name" value="Nucleic acid-binding proteins"/>
    <property type="match status" value="1"/>
</dbReference>
<evidence type="ECO:0000313" key="4">
    <source>
        <dbReference type="EMBL" id="MCD7460451.1"/>
    </source>
</evidence>
<evidence type="ECO:0000256" key="1">
    <source>
        <dbReference type="PROSITE-ProRule" id="PRU00181"/>
    </source>
</evidence>